<dbReference type="EMBL" id="VOQQ01000001">
    <property type="protein sequence ID" value="TXC63673.1"/>
    <property type="molecule type" value="Genomic_DNA"/>
</dbReference>
<feature type="chain" id="PRO_5022760807" evidence="1">
    <location>
        <begin position="20"/>
        <end position="103"/>
    </location>
</feature>
<feature type="signal peptide" evidence="1">
    <location>
        <begin position="1"/>
        <end position="19"/>
    </location>
</feature>
<dbReference type="RefSeq" id="WP_147043079.1">
    <property type="nucleotide sequence ID" value="NZ_BAABIR010000004.1"/>
</dbReference>
<protein>
    <submittedName>
        <fullName evidence="2">Uncharacterized protein</fullName>
    </submittedName>
</protein>
<evidence type="ECO:0000313" key="3">
    <source>
        <dbReference type="Proteomes" id="UP000321249"/>
    </source>
</evidence>
<comment type="caution">
    <text evidence="2">The sequence shown here is derived from an EMBL/GenBank/DDBJ whole genome shotgun (WGS) entry which is preliminary data.</text>
</comment>
<reference evidence="2 3" key="1">
    <citation type="journal article" date="2015" name="J. Microbiol.">
        <title>Sphingosinicella ginsenosidimutans sp. nov., with ginsenoside converting activity.</title>
        <authorList>
            <person name="Kim J.K."/>
            <person name="Kang M.S."/>
            <person name="Park S.C."/>
            <person name="Kim K.M."/>
            <person name="Choi K."/>
            <person name="Yoon M.H."/>
            <person name="Im W.T."/>
        </authorList>
    </citation>
    <scope>NUCLEOTIDE SEQUENCE [LARGE SCALE GENOMIC DNA]</scope>
    <source>
        <strain evidence="2 3">BS-11</strain>
    </source>
</reference>
<gene>
    <name evidence="2" type="ORF">FRZ32_08380</name>
</gene>
<evidence type="ECO:0000256" key="1">
    <source>
        <dbReference type="SAM" id="SignalP"/>
    </source>
</evidence>
<accession>A0A5C6TTE0</accession>
<dbReference type="AlphaFoldDB" id="A0A5C6TTE0"/>
<sequence length="103" mass="11140">MKPTALIAAILLAGCATTAADLRERAPSATYPTARPATEIVRCLTDRIRSFGQPNVIADQTETTLTFVDKGAATLVFSISPGQVRVWRLHGLVRFERVARACV</sequence>
<keyword evidence="3" id="KW-1185">Reference proteome</keyword>
<evidence type="ECO:0000313" key="2">
    <source>
        <dbReference type="EMBL" id="TXC63673.1"/>
    </source>
</evidence>
<proteinExistence type="predicted"/>
<name>A0A5C6TTE0_9SPHN</name>
<dbReference type="Proteomes" id="UP000321249">
    <property type="component" value="Unassembled WGS sequence"/>
</dbReference>
<keyword evidence="1" id="KW-0732">Signal</keyword>
<organism evidence="2 3">
    <name type="scientific">Allosphingosinicella ginsenosidimutans</name>
    <dbReference type="NCBI Taxonomy" id="1176539"/>
    <lineage>
        <taxon>Bacteria</taxon>
        <taxon>Pseudomonadati</taxon>
        <taxon>Pseudomonadota</taxon>
        <taxon>Alphaproteobacteria</taxon>
        <taxon>Sphingomonadales</taxon>
        <taxon>Sphingomonadaceae</taxon>
        <taxon>Allosphingosinicella</taxon>
    </lineage>
</organism>
<dbReference type="PROSITE" id="PS51257">
    <property type="entry name" value="PROKAR_LIPOPROTEIN"/>
    <property type="match status" value="1"/>
</dbReference>